<sequence length="456" mass="50322">MALEQQTDFFRCEGDVNTTEARRKWDAGHRDPATRDLLAEDARYFLHQSMSTPCLDALWACEGPWLETLEGKRVLDFHGNNVHQLGFGNSYVISKVLEQMRTLPFSSRRYTNRPAVELAKKLASLLPGSLNRSLFAPGGTSAVGMAVKLARAVTGKHKVVSCWDSFHGASLDAISVGGEAVFRKGMGPMMPGVERVPPPVTYRGPFANHPKGDEASADYLEYVLEKEGEVGAFIAETVRNTDVQIPSEAYWRRVRDICDRHGVLLILDEIPIALGRTGHMFAFEKYGIEPDILCLGKGLGGGLWPMAAMVARDEYNVVADVSLGHYTHEKSPLGATAALAVFDFMEKESLLDKVREDEAYVLGRLLSMKEKYGMIGDVRGAGLLWGIELVKNKITKEKATGEAERIMYRCLENGLSFKVSQGNVLQLSPALTITRDELALALDLLEDAFLLVKSPE</sequence>
<comment type="similarity">
    <text evidence="2 4">Belongs to the class-III pyridoxal-phosphate-dependent aminotransferase family.</text>
</comment>
<dbReference type="InterPro" id="IPR015424">
    <property type="entry name" value="PyrdxlP-dep_Trfase"/>
</dbReference>
<evidence type="ECO:0000313" key="5">
    <source>
        <dbReference type="EMBL" id="BDD10302.1"/>
    </source>
</evidence>
<dbReference type="KEGG" id="fax:FUAX_27340"/>
<protein>
    <submittedName>
        <fullName evidence="5">Aspartate aminotransferase family protein</fullName>
    </submittedName>
</protein>
<evidence type="ECO:0000256" key="3">
    <source>
        <dbReference type="ARBA" id="ARBA00022898"/>
    </source>
</evidence>
<reference evidence="5 6" key="1">
    <citation type="submission" date="2021-12" db="EMBL/GenBank/DDBJ databases">
        <title>Genome sequencing of bacteria with rrn-lacking chromosome and rrn-plasmid.</title>
        <authorList>
            <person name="Anda M."/>
            <person name="Iwasaki W."/>
        </authorList>
    </citation>
    <scope>NUCLEOTIDE SEQUENCE [LARGE SCALE GENOMIC DNA]</scope>
    <source>
        <strain evidence="5 6">DSM 100852</strain>
    </source>
</reference>
<keyword evidence="3 4" id="KW-0663">Pyridoxal phosphate</keyword>
<dbReference type="PANTHER" id="PTHR43094">
    <property type="entry name" value="AMINOTRANSFERASE"/>
    <property type="match status" value="1"/>
</dbReference>
<dbReference type="GO" id="GO:0008483">
    <property type="term" value="F:transaminase activity"/>
    <property type="evidence" value="ECO:0007669"/>
    <property type="project" value="UniProtKB-KW"/>
</dbReference>
<evidence type="ECO:0000256" key="1">
    <source>
        <dbReference type="ARBA" id="ARBA00001933"/>
    </source>
</evidence>
<dbReference type="PANTHER" id="PTHR43094:SF1">
    <property type="entry name" value="AMINOTRANSFERASE CLASS-III"/>
    <property type="match status" value="1"/>
</dbReference>
<dbReference type="PIRSF" id="PIRSF000521">
    <property type="entry name" value="Transaminase_4ab_Lys_Orn"/>
    <property type="match status" value="1"/>
</dbReference>
<accession>A0AAU9CQQ7</accession>
<dbReference type="CDD" id="cd00610">
    <property type="entry name" value="OAT_like"/>
    <property type="match status" value="1"/>
</dbReference>
<keyword evidence="5" id="KW-0808">Transferase</keyword>
<dbReference type="PROSITE" id="PS00600">
    <property type="entry name" value="AA_TRANSFER_CLASS_3"/>
    <property type="match status" value="1"/>
</dbReference>
<dbReference type="Proteomes" id="UP001348817">
    <property type="component" value="Chromosome"/>
</dbReference>
<dbReference type="InterPro" id="IPR005814">
    <property type="entry name" value="Aminotrans_3"/>
</dbReference>
<evidence type="ECO:0000256" key="4">
    <source>
        <dbReference type="RuleBase" id="RU003560"/>
    </source>
</evidence>
<dbReference type="AlphaFoldDB" id="A0AAU9CQQ7"/>
<dbReference type="NCBIfam" id="NF004755">
    <property type="entry name" value="PRK06082.1"/>
    <property type="match status" value="1"/>
</dbReference>
<dbReference type="Gene3D" id="3.40.640.10">
    <property type="entry name" value="Type I PLP-dependent aspartate aminotransferase-like (Major domain)"/>
    <property type="match status" value="1"/>
</dbReference>
<proteinExistence type="inferred from homology"/>
<organism evidence="5 6">
    <name type="scientific">Fulvitalea axinellae</name>
    <dbReference type="NCBI Taxonomy" id="1182444"/>
    <lineage>
        <taxon>Bacteria</taxon>
        <taxon>Pseudomonadati</taxon>
        <taxon>Bacteroidota</taxon>
        <taxon>Cytophagia</taxon>
        <taxon>Cytophagales</taxon>
        <taxon>Persicobacteraceae</taxon>
        <taxon>Fulvitalea</taxon>
    </lineage>
</organism>
<dbReference type="InterPro" id="IPR015422">
    <property type="entry name" value="PyrdxlP-dep_Trfase_small"/>
</dbReference>
<dbReference type="EMBL" id="AP025314">
    <property type="protein sequence ID" value="BDD10302.1"/>
    <property type="molecule type" value="Genomic_DNA"/>
</dbReference>
<comment type="cofactor">
    <cofactor evidence="1">
        <name>pyridoxal 5'-phosphate</name>
        <dbReference type="ChEBI" id="CHEBI:597326"/>
    </cofactor>
</comment>
<dbReference type="SUPFAM" id="SSF53383">
    <property type="entry name" value="PLP-dependent transferases"/>
    <property type="match status" value="1"/>
</dbReference>
<evidence type="ECO:0000313" key="6">
    <source>
        <dbReference type="Proteomes" id="UP001348817"/>
    </source>
</evidence>
<gene>
    <name evidence="5" type="ORF">FUAX_27340</name>
</gene>
<dbReference type="Pfam" id="PF00202">
    <property type="entry name" value="Aminotran_3"/>
    <property type="match status" value="1"/>
</dbReference>
<keyword evidence="5" id="KW-0032">Aminotransferase</keyword>
<evidence type="ECO:0000256" key="2">
    <source>
        <dbReference type="ARBA" id="ARBA00008954"/>
    </source>
</evidence>
<dbReference type="Gene3D" id="3.90.1150.10">
    <property type="entry name" value="Aspartate Aminotransferase, domain 1"/>
    <property type="match status" value="1"/>
</dbReference>
<dbReference type="InterPro" id="IPR049704">
    <property type="entry name" value="Aminotrans_3_PPA_site"/>
</dbReference>
<dbReference type="GO" id="GO:0030170">
    <property type="term" value="F:pyridoxal phosphate binding"/>
    <property type="evidence" value="ECO:0007669"/>
    <property type="project" value="InterPro"/>
</dbReference>
<dbReference type="InterPro" id="IPR015421">
    <property type="entry name" value="PyrdxlP-dep_Trfase_major"/>
</dbReference>
<name>A0AAU9CQQ7_9BACT</name>
<keyword evidence="6" id="KW-1185">Reference proteome</keyword>